<dbReference type="AlphaFoldDB" id="A0A512BB08"/>
<comment type="caution">
    <text evidence="2">The sequence shown here is derived from an EMBL/GenBank/DDBJ whole genome shotgun (WGS) entry which is preliminary data.</text>
</comment>
<accession>A0A512BB08</accession>
<keyword evidence="1" id="KW-0472">Membrane</keyword>
<dbReference type="RefSeq" id="WP_147203292.1">
    <property type="nucleotide sequence ID" value="NZ_BJYT01000005.1"/>
</dbReference>
<keyword evidence="3" id="KW-1185">Reference proteome</keyword>
<reference evidence="2 3" key="1">
    <citation type="submission" date="2019-07" db="EMBL/GenBank/DDBJ databases">
        <title>Whole genome shotgun sequence of Segetibacter aerophilus NBRC 106135.</title>
        <authorList>
            <person name="Hosoyama A."/>
            <person name="Uohara A."/>
            <person name="Ohji S."/>
            <person name="Ichikawa N."/>
        </authorList>
    </citation>
    <scope>NUCLEOTIDE SEQUENCE [LARGE SCALE GENOMIC DNA]</scope>
    <source>
        <strain evidence="2 3">NBRC 106135</strain>
    </source>
</reference>
<name>A0A512BB08_9BACT</name>
<feature type="transmembrane region" description="Helical" evidence="1">
    <location>
        <begin position="88"/>
        <end position="106"/>
    </location>
</feature>
<proteinExistence type="predicted"/>
<organism evidence="2 3">
    <name type="scientific">Segetibacter aerophilus</name>
    <dbReference type="NCBI Taxonomy" id="670293"/>
    <lineage>
        <taxon>Bacteria</taxon>
        <taxon>Pseudomonadati</taxon>
        <taxon>Bacteroidota</taxon>
        <taxon>Chitinophagia</taxon>
        <taxon>Chitinophagales</taxon>
        <taxon>Chitinophagaceae</taxon>
        <taxon>Segetibacter</taxon>
    </lineage>
</organism>
<evidence type="ECO:0000256" key="1">
    <source>
        <dbReference type="SAM" id="Phobius"/>
    </source>
</evidence>
<sequence length="107" mass="12179">MKNSSLESHLYSIPSNLDQKGLENLQKKSISPSKTFNSTMTEQLIEPPARVWDKIEKILDEQDYRRSNANNIIASSFSNKPNYKKSRFYLASVAGLGLVAGLFWIIR</sequence>
<evidence type="ECO:0000313" key="2">
    <source>
        <dbReference type="EMBL" id="GEO09164.1"/>
    </source>
</evidence>
<protein>
    <submittedName>
        <fullName evidence="2">Uncharacterized protein</fullName>
    </submittedName>
</protein>
<gene>
    <name evidence="2" type="ORF">SAE01_16600</name>
</gene>
<evidence type="ECO:0000313" key="3">
    <source>
        <dbReference type="Proteomes" id="UP000321513"/>
    </source>
</evidence>
<dbReference type="Proteomes" id="UP000321513">
    <property type="component" value="Unassembled WGS sequence"/>
</dbReference>
<dbReference type="EMBL" id="BJYT01000005">
    <property type="protein sequence ID" value="GEO09164.1"/>
    <property type="molecule type" value="Genomic_DNA"/>
</dbReference>
<keyword evidence="1" id="KW-1133">Transmembrane helix</keyword>
<keyword evidence="1" id="KW-0812">Transmembrane</keyword>